<feature type="domain" description="Mab-21-like HhH/H2TH-like" evidence="2">
    <location>
        <begin position="43"/>
        <end position="136"/>
    </location>
</feature>
<evidence type="ECO:0000259" key="2">
    <source>
        <dbReference type="Pfam" id="PF20266"/>
    </source>
</evidence>
<name>A0A6J8AHC0_MYTCO</name>
<dbReference type="Proteomes" id="UP000507470">
    <property type="component" value="Unassembled WGS sequence"/>
</dbReference>
<protein>
    <recommendedName>
        <fullName evidence="2">Mab-21-like HhH/H2TH-like domain-containing protein</fullName>
    </recommendedName>
</protein>
<dbReference type="PANTHER" id="PTHR10656">
    <property type="entry name" value="CELL FATE DETERMINING PROTEIN MAB21-RELATED"/>
    <property type="match status" value="1"/>
</dbReference>
<dbReference type="AlphaFoldDB" id="A0A6J8AHC0"/>
<organism evidence="3 4">
    <name type="scientific">Mytilus coruscus</name>
    <name type="common">Sea mussel</name>
    <dbReference type="NCBI Taxonomy" id="42192"/>
    <lineage>
        <taxon>Eukaryota</taxon>
        <taxon>Metazoa</taxon>
        <taxon>Spiralia</taxon>
        <taxon>Lophotrochozoa</taxon>
        <taxon>Mollusca</taxon>
        <taxon>Bivalvia</taxon>
        <taxon>Autobranchia</taxon>
        <taxon>Pteriomorphia</taxon>
        <taxon>Mytilida</taxon>
        <taxon>Mytiloidea</taxon>
        <taxon>Mytilidae</taxon>
        <taxon>Mytilinae</taxon>
        <taxon>Mytilus</taxon>
    </lineage>
</organism>
<dbReference type="EMBL" id="CACVKT020001291">
    <property type="protein sequence ID" value="CAC5366551.1"/>
    <property type="molecule type" value="Genomic_DNA"/>
</dbReference>
<comment type="similarity">
    <text evidence="1">Belongs to the mab-21 family.</text>
</comment>
<accession>A0A6J8AHC0</accession>
<evidence type="ECO:0000313" key="4">
    <source>
        <dbReference type="Proteomes" id="UP000507470"/>
    </source>
</evidence>
<gene>
    <name evidence="3" type="ORF">MCOR_6796</name>
</gene>
<dbReference type="Gene3D" id="1.10.1410.40">
    <property type="match status" value="1"/>
</dbReference>
<reference evidence="3 4" key="1">
    <citation type="submission" date="2020-06" db="EMBL/GenBank/DDBJ databases">
        <authorList>
            <person name="Li R."/>
            <person name="Bekaert M."/>
        </authorList>
    </citation>
    <scope>NUCLEOTIDE SEQUENCE [LARGE SCALE GENOMIC DNA]</scope>
    <source>
        <strain evidence="4">wild</strain>
    </source>
</reference>
<evidence type="ECO:0000256" key="1">
    <source>
        <dbReference type="ARBA" id="ARBA00008307"/>
    </source>
</evidence>
<proteinExistence type="inferred from homology"/>
<dbReference type="OrthoDB" id="6114162at2759"/>
<evidence type="ECO:0000313" key="3">
    <source>
        <dbReference type="EMBL" id="CAC5366551.1"/>
    </source>
</evidence>
<dbReference type="InterPro" id="IPR046906">
    <property type="entry name" value="Mab-21_HhH/H2TH-like"/>
</dbReference>
<sequence>MKSFGFFVIKKGHPASKERDLEWRISFSLQERKLMFSLTDVQHKCYIVLKMLNRNIIKLIDVTSYHWKTCLFYIMKENDRNVWKKEHLFYCAKLCIKQMLKWVKCGFCPNYFIPGDNLFDGKLNNSRRIKAAKELENILNIGFDCFLQVQSNNICSYVESRKSLERSQQLRSYSEVEYKVYLVQVKALIFIPLFGAFNANILQHYFDQSNENIFIFIKFLWDTLDRIKRVSTVTEHTRRRNKKCSFLSGTPYRHMFGYPAGTLC</sequence>
<dbReference type="PANTHER" id="PTHR10656:SF42">
    <property type="entry name" value="CYCLIC GMP-AMP SYNTHASE-LIKE PROTEIN-RELATED"/>
    <property type="match status" value="1"/>
</dbReference>
<keyword evidence="4" id="KW-1185">Reference proteome</keyword>
<dbReference type="Pfam" id="PF20266">
    <property type="entry name" value="Mab-21_C"/>
    <property type="match status" value="1"/>
</dbReference>